<accession>A0A512RQ26</accession>
<dbReference type="RefSeq" id="WP_146865725.1">
    <property type="nucleotide sequence ID" value="NZ_BKAU01000005.1"/>
</dbReference>
<dbReference type="PROSITE" id="PS50293">
    <property type="entry name" value="TPR_REGION"/>
    <property type="match status" value="1"/>
</dbReference>
<dbReference type="PANTHER" id="PTHR44858">
    <property type="entry name" value="TETRATRICOPEPTIDE REPEAT PROTEIN 6"/>
    <property type="match status" value="1"/>
</dbReference>
<dbReference type="InterPro" id="IPR050498">
    <property type="entry name" value="Ycf3"/>
</dbReference>
<dbReference type="SUPFAM" id="SSF48452">
    <property type="entry name" value="TPR-like"/>
    <property type="match status" value="1"/>
</dbReference>
<keyword evidence="5" id="KW-1185">Reference proteome</keyword>
<dbReference type="GO" id="GO:0046813">
    <property type="term" value="P:receptor-mediated virion attachment to host cell"/>
    <property type="evidence" value="ECO:0007669"/>
    <property type="project" value="TreeGrafter"/>
</dbReference>
<comment type="caution">
    <text evidence="4">The sequence shown here is derived from an EMBL/GenBank/DDBJ whole genome shotgun (WGS) entry which is preliminary data.</text>
</comment>
<proteinExistence type="predicted"/>
<feature type="repeat" description="TPR" evidence="3">
    <location>
        <begin position="204"/>
        <end position="237"/>
    </location>
</feature>
<dbReference type="SMART" id="SM00028">
    <property type="entry name" value="TPR"/>
    <property type="match status" value="4"/>
</dbReference>
<gene>
    <name evidence="4" type="ORF">CCY01nite_40550</name>
</gene>
<dbReference type="InterPro" id="IPR019734">
    <property type="entry name" value="TPR_rpt"/>
</dbReference>
<organism evidence="4 5">
    <name type="scientific">Chitinophaga cymbidii</name>
    <dbReference type="NCBI Taxonomy" id="1096750"/>
    <lineage>
        <taxon>Bacteria</taxon>
        <taxon>Pseudomonadati</taxon>
        <taxon>Bacteroidota</taxon>
        <taxon>Chitinophagia</taxon>
        <taxon>Chitinophagales</taxon>
        <taxon>Chitinophagaceae</taxon>
        <taxon>Chitinophaga</taxon>
    </lineage>
</organism>
<dbReference type="InterPro" id="IPR011990">
    <property type="entry name" value="TPR-like_helical_dom_sf"/>
</dbReference>
<evidence type="ECO:0000313" key="5">
    <source>
        <dbReference type="Proteomes" id="UP000321436"/>
    </source>
</evidence>
<dbReference type="PANTHER" id="PTHR44858:SF1">
    <property type="entry name" value="UDP-N-ACETYLGLUCOSAMINE--PEPTIDE N-ACETYLGLUCOSAMINYLTRANSFERASE SPINDLY-RELATED"/>
    <property type="match status" value="1"/>
</dbReference>
<reference evidence="4 5" key="1">
    <citation type="submission" date="2019-07" db="EMBL/GenBank/DDBJ databases">
        <title>Whole genome shotgun sequence of Chitinophaga cymbidii NBRC 109752.</title>
        <authorList>
            <person name="Hosoyama A."/>
            <person name="Uohara A."/>
            <person name="Ohji S."/>
            <person name="Ichikawa N."/>
        </authorList>
    </citation>
    <scope>NUCLEOTIDE SEQUENCE [LARGE SCALE GENOMIC DNA]</scope>
    <source>
        <strain evidence="4 5">NBRC 109752</strain>
    </source>
</reference>
<keyword evidence="2 3" id="KW-0802">TPR repeat</keyword>
<dbReference type="PROSITE" id="PS50005">
    <property type="entry name" value="TPR"/>
    <property type="match status" value="1"/>
</dbReference>
<dbReference type="Gene3D" id="1.25.40.10">
    <property type="entry name" value="Tetratricopeptide repeat domain"/>
    <property type="match status" value="2"/>
</dbReference>
<dbReference type="AlphaFoldDB" id="A0A512RQ26"/>
<dbReference type="SUPFAM" id="SSF89946">
    <property type="entry name" value="Hypothetical protein VC0424"/>
    <property type="match status" value="1"/>
</dbReference>
<protein>
    <submittedName>
        <fullName evidence="4">Uncharacterized protein</fullName>
    </submittedName>
</protein>
<evidence type="ECO:0000256" key="3">
    <source>
        <dbReference type="PROSITE-ProRule" id="PRU00339"/>
    </source>
</evidence>
<dbReference type="OrthoDB" id="9811837at2"/>
<evidence type="ECO:0000256" key="2">
    <source>
        <dbReference type="ARBA" id="ARBA00022803"/>
    </source>
</evidence>
<dbReference type="Pfam" id="PF13414">
    <property type="entry name" value="TPR_11"/>
    <property type="match status" value="1"/>
</dbReference>
<sequence>MTNERYFTQDQFIAQFNAEILQAAEVWKRLQENGFSEYALAVFDFTFVSDEREKLEALAQLFTSGYDFVMSEVTQHGDTWKVQGVSNEFPVDGDNLLCWAIDILVKGFERDCRLDGYGTFAGAANDEFPDMAAGKLEHYFNLALSAYRQQNYSASAIHFNTAIRIYDVNPNSWYSRAIVKDSLYLVMQARADYDQAIALAPAFTEAYINRAVNKYEAGEYDAATADFNKVLELDPDNAMVYYNRGNTKFNAGDREGACADWKRSQELGGEYAAERLAEYCNS</sequence>
<name>A0A512RQ26_9BACT</name>
<dbReference type="Proteomes" id="UP000321436">
    <property type="component" value="Unassembled WGS sequence"/>
</dbReference>
<dbReference type="InterPro" id="IPR036701">
    <property type="entry name" value="RraB-like_sf"/>
</dbReference>
<dbReference type="EMBL" id="BKAU01000005">
    <property type="protein sequence ID" value="GEP97795.1"/>
    <property type="molecule type" value="Genomic_DNA"/>
</dbReference>
<keyword evidence="1" id="KW-0677">Repeat</keyword>
<evidence type="ECO:0000256" key="1">
    <source>
        <dbReference type="ARBA" id="ARBA00022737"/>
    </source>
</evidence>
<dbReference type="GO" id="GO:0009279">
    <property type="term" value="C:cell outer membrane"/>
    <property type="evidence" value="ECO:0007669"/>
    <property type="project" value="TreeGrafter"/>
</dbReference>
<evidence type="ECO:0000313" key="4">
    <source>
        <dbReference type="EMBL" id="GEP97795.1"/>
    </source>
</evidence>